<dbReference type="AlphaFoldDB" id="A0AAV9P6P8"/>
<gene>
    <name evidence="3" type="ORF">LTR77_006979</name>
</gene>
<comment type="caution">
    <text evidence="3">The sequence shown here is derived from an EMBL/GenBank/DDBJ whole genome shotgun (WGS) entry which is preliminary data.</text>
</comment>
<evidence type="ECO:0000313" key="4">
    <source>
        <dbReference type="Proteomes" id="UP001337655"/>
    </source>
</evidence>
<dbReference type="InterPro" id="IPR018618">
    <property type="entry name" value="GID4/10-like"/>
</dbReference>
<keyword evidence="4" id="KW-1185">Reference proteome</keyword>
<accession>A0AAV9P6P8</accession>
<dbReference type="Pfam" id="PF09783">
    <property type="entry name" value="Vac_ImportDeg"/>
    <property type="match status" value="1"/>
</dbReference>
<name>A0AAV9P6P8_9PEZI</name>
<feature type="compositionally biased region" description="Basic and acidic residues" evidence="2">
    <location>
        <begin position="82"/>
        <end position="91"/>
    </location>
</feature>
<organism evidence="3 4">
    <name type="scientific">Saxophila tyrrhenica</name>
    <dbReference type="NCBI Taxonomy" id="1690608"/>
    <lineage>
        <taxon>Eukaryota</taxon>
        <taxon>Fungi</taxon>
        <taxon>Dikarya</taxon>
        <taxon>Ascomycota</taxon>
        <taxon>Pezizomycotina</taxon>
        <taxon>Dothideomycetes</taxon>
        <taxon>Dothideomycetidae</taxon>
        <taxon>Mycosphaerellales</taxon>
        <taxon>Extremaceae</taxon>
        <taxon>Saxophila</taxon>
    </lineage>
</organism>
<dbReference type="GO" id="GO:0005773">
    <property type="term" value="C:vacuole"/>
    <property type="evidence" value="ECO:0007669"/>
    <property type="project" value="GOC"/>
</dbReference>
<evidence type="ECO:0000256" key="2">
    <source>
        <dbReference type="SAM" id="MobiDB-lite"/>
    </source>
</evidence>
<dbReference type="GeneID" id="89928317"/>
<dbReference type="GO" id="GO:0043161">
    <property type="term" value="P:proteasome-mediated ubiquitin-dependent protein catabolic process"/>
    <property type="evidence" value="ECO:0007669"/>
    <property type="project" value="TreeGrafter"/>
</dbReference>
<dbReference type="PANTHER" id="PTHR14534">
    <property type="entry name" value="VACUOLAR IMPORT AND DEGRADATION PROTEIN 24"/>
    <property type="match status" value="1"/>
</dbReference>
<evidence type="ECO:0000313" key="3">
    <source>
        <dbReference type="EMBL" id="KAK5168409.1"/>
    </source>
</evidence>
<dbReference type="GO" id="GO:0006623">
    <property type="term" value="P:protein targeting to vacuole"/>
    <property type="evidence" value="ECO:0007669"/>
    <property type="project" value="TreeGrafter"/>
</dbReference>
<sequence>MPTPHEDTFTTQTPPPELPSSRASFTSCPPEEERETHAPREPREDSAQPAATTVPEPMRRDEHVSEQIATPESDVQPGTQTEGDKAEHVEDAGVVVAGEAPPSPVSSPREIGSDSDVKAAQALVTTETSAKSRRKEEEDDRAPLYLYYPPVERNRLKTHSTTSFLRSGSKFRGTQTSDRQVYEVQVEIKDVDLAESFLCGYLRIQGLTDDHPTLTTFFSGEIIGPKYLFRTEHASWNSSEKIDLQHWARFPAFKPMVKAAKASSNYTLKNHLDREHLFMRWKEYFLVPDHRVKSISGASFEGFYYICFDQTKGTVSGIYFHAKSEKYQQLELRHVDDGGRMGAVEFR</sequence>
<reference evidence="3 4" key="1">
    <citation type="submission" date="2023-08" db="EMBL/GenBank/DDBJ databases">
        <title>Black Yeasts Isolated from many extreme environments.</title>
        <authorList>
            <person name="Coleine C."/>
            <person name="Stajich J.E."/>
            <person name="Selbmann L."/>
        </authorList>
    </citation>
    <scope>NUCLEOTIDE SEQUENCE [LARGE SCALE GENOMIC DNA]</scope>
    <source>
        <strain evidence="3 4">CCFEE 5935</strain>
    </source>
</reference>
<comment type="similarity">
    <text evidence="1">Belongs to the GID4/VID24 family.</text>
</comment>
<dbReference type="EMBL" id="JAVRRT010000010">
    <property type="protein sequence ID" value="KAK5168409.1"/>
    <property type="molecule type" value="Genomic_DNA"/>
</dbReference>
<dbReference type="Proteomes" id="UP001337655">
    <property type="component" value="Unassembled WGS sequence"/>
</dbReference>
<feature type="region of interest" description="Disordered" evidence="2">
    <location>
        <begin position="1"/>
        <end position="117"/>
    </location>
</feature>
<dbReference type="RefSeq" id="XP_064658019.1">
    <property type="nucleotide sequence ID" value="XM_064804218.1"/>
</dbReference>
<proteinExistence type="inferred from homology"/>
<dbReference type="GO" id="GO:0045721">
    <property type="term" value="P:negative regulation of gluconeogenesis"/>
    <property type="evidence" value="ECO:0007669"/>
    <property type="project" value="TreeGrafter"/>
</dbReference>
<dbReference type="GO" id="GO:0007039">
    <property type="term" value="P:protein catabolic process in the vacuole"/>
    <property type="evidence" value="ECO:0007669"/>
    <property type="project" value="TreeGrafter"/>
</dbReference>
<dbReference type="PANTHER" id="PTHR14534:SF3">
    <property type="entry name" value="GID COMPLEX SUBUNIT 4 HOMOLOG"/>
    <property type="match status" value="1"/>
</dbReference>
<evidence type="ECO:0000256" key="1">
    <source>
        <dbReference type="ARBA" id="ARBA00061469"/>
    </source>
</evidence>
<dbReference type="GO" id="GO:0034657">
    <property type="term" value="C:GID complex"/>
    <property type="evidence" value="ECO:0007669"/>
    <property type="project" value="TreeGrafter"/>
</dbReference>
<feature type="compositionally biased region" description="Basic and acidic residues" evidence="2">
    <location>
        <begin position="34"/>
        <end position="46"/>
    </location>
</feature>
<protein>
    <recommendedName>
        <fullName evidence="5">Vacuolar import and degradation protein</fullName>
    </recommendedName>
</protein>
<evidence type="ECO:0008006" key="5">
    <source>
        <dbReference type="Google" id="ProtNLM"/>
    </source>
</evidence>